<name>A0A161TPK9_BACCE</name>
<keyword evidence="1" id="KW-0175">Coiled coil</keyword>
<proteinExistence type="predicted"/>
<accession>A0A161TPK9</accession>
<dbReference type="Proteomes" id="UP000076482">
    <property type="component" value="Unassembled WGS sequence"/>
</dbReference>
<evidence type="ECO:0000313" key="3">
    <source>
        <dbReference type="Proteomes" id="UP000076482"/>
    </source>
</evidence>
<evidence type="ECO:0000256" key="1">
    <source>
        <dbReference type="SAM" id="Coils"/>
    </source>
</evidence>
<sequence length="104" mass="11591">MNAKLITIVTTLNDKKTELKNSLETVEGKKEEALVSGEICGYKLAIKEIEETEDEAAVVLKALEKKIAALKESLKTVKVEYDVHFINTTIQGLELAVNEMKQLK</sequence>
<dbReference type="PATRIC" id="fig|1396.535.peg.6066"/>
<dbReference type="RefSeq" id="WP_063263009.1">
    <property type="nucleotide sequence ID" value="NZ_LJKE01000104.1"/>
</dbReference>
<comment type="caution">
    <text evidence="2">The sequence shown here is derived from an EMBL/GenBank/DDBJ whole genome shotgun (WGS) entry which is preliminary data.</text>
</comment>
<feature type="coiled-coil region" evidence="1">
    <location>
        <begin position="9"/>
        <end position="80"/>
    </location>
</feature>
<gene>
    <name evidence="2" type="ORF">B4088_5493</name>
</gene>
<organism evidence="2 3">
    <name type="scientific">Bacillus cereus</name>
    <dbReference type="NCBI Taxonomy" id="1396"/>
    <lineage>
        <taxon>Bacteria</taxon>
        <taxon>Bacillati</taxon>
        <taxon>Bacillota</taxon>
        <taxon>Bacilli</taxon>
        <taxon>Bacillales</taxon>
        <taxon>Bacillaceae</taxon>
        <taxon>Bacillus</taxon>
        <taxon>Bacillus cereus group</taxon>
    </lineage>
</organism>
<reference evidence="2 3" key="1">
    <citation type="submission" date="2015-09" db="EMBL/GenBank/DDBJ databases">
        <title>Bacillus cereus food isolates.</title>
        <authorList>
            <person name="Boekhorst J."/>
        </authorList>
    </citation>
    <scope>NUCLEOTIDE SEQUENCE [LARGE SCALE GENOMIC DNA]</scope>
    <source>
        <strain evidence="2 3">B4088</strain>
    </source>
</reference>
<evidence type="ECO:0000313" key="2">
    <source>
        <dbReference type="EMBL" id="KZD55748.1"/>
    </source>
</evidence>
<dbReference type="AlphaFoldDB" id="A0A161TPK9"/>
<dbReference type="EMBL" id="LJKE01000104">
    <property type="protein sequence ID" value="KZD55748.1"/>
    <property type="molecule type" value="Genomic_DNA"/>
</dbReference>
<protein>
    <submittedName>
        <fullName evidence="2">Uncharacterized protein</fullName>
    </submittedName>
</protein>